<sequence>MTFPELKFKNYLHPKPKPSGLDVQCKLQHFALITYAVDPARLKEIIPARFKLDTVQYQGKQHALMSVVPFIDVDFSSAVYPFPKFTMGQTNYRVYVIDQETQERCVWFLGTTLDSWTLIVPRYVWQLPWHPAQIEFDCQQDAEGRYTQYKMRTQSAWATSDVHLSQSEHDQWHFEGFPNLESYQVFLTHPLAGFYHRRDGKLGSYRVWHGRLNPKPATLHYARFELLARLNLVCYEDQLKPYSVLIEPINEFTIYLPPRCLNHLGK</sequence>
<accession>A0A1R7QBV9</accession>
<dbReference type="EMBL" id="FUUY01000004">
    <property type="protein sequence ID" value="SJX21743.1"/>
    <property type="molecule type" value="Genomic_DNA"/>
</dbReference>
<proteinExistence type="predicted"/>
<dbReference type="Pfam" id="PF09844">
    <property type="entry name" value="DUF2071"/>
    <property type="match status" value="1"/>
</dbReference>
<reference evidence="1 2" key="1">
    <citation type="submission" date="2017-02" db="EMBL/GenBank/DDBJ databases">
        <authorList>
            <person name="Peterson S.W."/>
        </authorList>
    </citation>
    <scope>NUCLEOTIDE SEQUENCE [LARGE SCALE GENOMIC DNA]</scope>
    <source>
        <strain evidence="1">C6</strain>
    </source>
</reference>
<protein>
    <recommendedName>
        <fullName evidence="3">DUF2071 domain-containing protein</fullName>
    </recommendedName>
</protein>
<dbReference type="AlphaFoldDB" id="A0A1R7QBV9"/>
<dbReference type="RefSeq" id="WP_087012077.1">
    <property type="nucleotide sequence ID" value="NZ_FUUY01000004.1"/>
</dbReference>
<evidence type="ECO:0000313" key="2">
    <source>
        <dbReference type="Proteomes" id="UP000196240"/>
    </source>
</evidence>
<evidence type="ECO:0008006" key="3">
    <source>
        <dbReference type="Google" id="ProtNLM"/>
    </source>
</evidence>
<dbReference type="InterPro" id="IPR018644">
    <property type="entry name" value="DUF2071"/>
</dbReference>
<name>A0A1R7QBV9_ACIJO</name>
<dbReference type="Proteomes" id="UP000196240">
    <property type="component" value="Unassembled WGS sequence"/>
</dbReference>
<organism evidence="1 2">
    <name type="scientific">Acinetobacter johnsonii</name>
    <dbReference type="NCBI Taxonomy" id="40214"/>
    <lineage>
        <taxon>Bacteria</taxon>
        <taxon>Pseudomonadati</taxon>
        <taxon>Pseudomonadota</taxon>
        <taxon>Gammaproteobacteria</taxon>
        <taxon>Moraxellales</taxon>
        <taxon>Moraxellaceae</taxon>
        <taxon>Acinetobacter</taxon>
    </lineage>
</organism>
<gene>
    <name evidence="1" type="ORF">ACNJC6_01364</name>
</gene>
<evidence type="ECO:0000313" key="1">
    <source>
        <dbReference type="EMBL" id="SJX21743.1"/>
    </source>
</evidence>